<keyword evidence="14" id="KW-0812">Transmembrane</keyword>
<evidence type="ECO:0000256" key="2">
    <source>
        <dbReference type="ARBA" id="ARBA00022527"/>
    </source>
</evidence>
<keyword evidence="19" id="KW-1185">Reference proteome</keyword>
<protein>
    <recommendedName>
        <fullName evidence="1">non-specific serine/threonine protein kinase</fullName>
        <ecNumber evidence="1">2.7.11.1</ecNumber>
    </recommendedName>
</protein>
<dbReference type="PROSITE" id="PS50948">
    <property type="entry name" value="PAN"/>
    <property type="match status" value="1"/>
</dbReference>
<dbReference type="Pfam" id="PF08276">
    <property type="entry name" value="PAN_2"/>
    <property type="match status" value="1"/>
</dbReference>
<evidence type="ECO:0000313" key="19">
    <source>
        <dbReference type="Proteomes" id="UP000027138"/>
    </source>
</evidence>
<keyword evidence="9" id="KW-0325">Glycoprotein</keyword>
<keyword evidence="14" id="KW-0472">Membrane</keyword>
<evidence type="ECO:0000256" key="3">
    <source>
        <dbReference type="ARBA" id="ARBA00022679"/>
    </source>
</evidence>
<keyword evidence="8" id="KW-1015">Disulfide bond</keyword>
<dbReference type="InterPro" id="IPR011009">
    <property type="entry name" value="Kinase-like_dom_sf"/>
</dbReference>
<dbReference type="SMART" id="SM00473">
    <property type="entry name" value="PAN_AP"/>
    <property type="match status" value="1"/>
</dbReference>
<dbReference type="SMART" id="SM00220">
    <property type="entry name" value="S_TKc"/>
    <property type="match status" value="1"/>
</dbReference>
<evidence type="ECO:0000256" key="8">
    <source>
        <dbReference type="ARBA" id="ARBA00023157"/>
    </source>
</evidence>
<dbReference type="CDD" id="cd01098">
    <property type="entry name" value="PAN_AP_plant"/>
    <property type="match status" value="1"/>
</dbReference>
<gene>
    <name evidence="18" type="ORF">JCGZ_00750</name>
</gene>
<evidence type="ECO:0000256" key="9">
    <source>
        <dbReference type="ARBA" id="ARBA00023180"/>
    </source>
</evidence>
<evidence type="ECO:0000313" key="18">
    <source>
        <dbReference type="EMBL" id="KDP38993.1"/>
    </source>
</evidence>
<evidence type="ECO:0000259" key="17">
    <source>
        <dbReference type="PROSITE" id="PS50948"/>
    </source>
</evidence>
<dbReference type="GO" id="GO:0004674">
    <property type="term" value="F:protein serine/threonine kinase activity"/>
    <property type="evidence" value="ECO:0007669"/>
    <property type="project" value="UniProtKB-KW"/>
</dbReference>
<comment type="caution">
    <text evidence="12">Lacks conserved residue(s) required for the propagation of feature annotation.</text>
</comment>
<keyword evidence="2" id="KW-0723">Serine/threonine-protein kinase</keyword>
<sequence>MVWDLRVVHDMVESAIWKGSSILMRTGPWNGISFSGIPQLRPNQVYDFKFERNEEEVYILYHQKDDTVIYRPILNQTNNRLELLSWDKTSQSWLLQFYLPSDHCDSYGICGSFGICKASTTPDCQCLKGFTPKSPEKWYSADFSQGCVRNNSLNCSSYGFIKFTGLKLPDITDTWENESMNLNECRSKCSKNCSCTAYTSYDIRNGGSGCIIWFSDLIDIREIAFGGQDLYIRMSASELVGLEDVGGNQNKKMLVIIIPSVIATSGILAVSYYYFKRRKKLKDQSRAKLLDWSKRFKIVCGIARGLLYLHQDSRLRIIHRDLKPSNVLLDNEMNPKISDFGMARTFGGDQTEGNTRRVVGTYGYMAPEYASDGLFSVKSDVFSFGILMLETTTGKRSRGFYHTDHSGNLIGYAWRLWNEGNVLELVESFLMESCSLLEVKRCIHISLLCVQQHAEDRPSMASVVLMLGSKNELPQPKRPGFFIESRPLETQSPTSNRGSSSKNEISLSALQGR</sequence>
<name>A0A067KVG9_JATCU</name>
<proteinExistence type="predicted"/>
<dbReference type="EMBL" id="KK914353">
    <property type="protein sequence ID" value="KDP38993.1"/>
    <property type="molecule type" value="Genomic_DNA"/>
</dbReference>
<comment type="catalytic activity">
    <reaction evidence="10">
        <text>L-threonyl-[protein] + ATP = O-phospho-L-threonyl-[protein] + ADP + H(+)</text>
        <dbReference type="Rhea" id="RHEA:46608"/>
        <dbReference type="Rhea" id="RHEA-COMP:11060"/>
        <dbReference type="Rhea" id="RHEA-COMP:11605"/>
        <dbReference type="ChEBI" id="CHEBI:15378"/>
        <dbReference type="ChEBI" id="CHEBI:30013"/>
        <dbReference type="ChEBI" id="CHEBI:30616"/>
        <dbReference type="ChEBI" id="CHEBI:61977"/>
        <dbReference type="ChEBI" id="CHEBI:456216"/>
        <dbReference type="EC" id="2.7.11.1"/>
    </reaction>
</comment>
<keyword evidence="4" id="KW-0732">Signal</keyword>
<evidence type="ECO:0000256" key="6">
    <source>
        <dbReference type="ARBA" id="ARBA00022777"/>
    </source>
</evidence>
<accession>A0A067KVG9</accession>
<dbReference type="SUPFAM" id="SSF56112">
    <property type="entry name" value="Protein kinase-like (PK-like)"/>
    <property type="match status" value="1"/>
</dbReference>
<evidence type="ECO:0000256" key="14">
    <source>
        <dbReference type="SAM" id="Phobius"/>
    </source>
</evidence>
<evidence type="ECO:0000256" key="10">
    <source>
        <dbReference type="ARBA" id="ARBA00047899"/>
    </source>
</evidence>
<evidence type="ECO:0000256" key="11">
    <source>
        <dbReference type="ARBA" id="ARBA00048679"/>
    </source>
</evidence>
<dbReference type="GO" id="GO:0005886">
    <property type="term" value="C:plasma membrane"/>
    <property type="evidence" value="ECO:0007669"/>
    <property type="project" value="TreeGrafter"/>
</dbReference>
<dbReference type="OrthoDB" id="838767at2759"/>
<keyword evidence="14" id="KW-1133">Transmembrane helix</keyword>
<feature type="domain" description="EGF-like" evidence="16">
    <location>
        <begin position="100"/>
        <end position="136"/>
    </location>
</feature>
<evidence type="ECO:0000256" key="12">
    <source>
        <dbReference type="PROSITE-ProRule" id="PRU00076"/>
    </source>
</evidence>
<dbReference type="InterPro" id="IPR000742">
    <property type="entry name" value="EGF"/>
</dbReference>
<dbReference type="EC" id="2.7.11.1" evidence="1"/>
<evidence type="ECO:0000256" key="5">
    <source>
        <dbReference type="ARBA" id="ARBA00022741"/>
    </source>
</evidence>
<reference evidence="18 19" key="1">
    <citation type="journal article" date="2014" name="PLoS ONE">
        <title>Global Analysis of Gene Expression Profiles in Physic Nut (Jatropha curcas L.) Seedlings Exposed to Salt Stress.</title>
        <authorList>
            <person name="Zhang L."/>
            <person name="Zhang C."/>
            <person name="Wu P."/>
            <person name="Chen Y."/>
            <person name="Li M."/>
            <person name="Jiang H."/>
            <person name="Wu G."/>
        </authorList>
    </citation>
    <scope>NUCLEOTIDE SEQUENCE [LARGE SCALE GENOMIC DNA]</scope>
    <source>
        <strain evidence="19">cv. GZQX0401</strain>
        <tissue evidence="18">Young leaves</tissue>
    </source>
</reference>
<dbReference type="Pfam" id="PF00954">
    <property type="entry name" value="S_locus_glycop"/>
    <property type="match status" value="1"/>
</dbReference>
<keyword evidence="12" id="KW-0245">EGF-like domain</keyword>
<evidence type="ECO:0000256" key="7">
    <source>
        <dbReference type="ARBA" id="ARBA00022840"/>
    </source>
</evidence>
<evidence type="ECO:0000259" key="16">
    <source>
        <dbReference type="PROSITE" id="PS50026"/>
    </source>
</evidence>
<dbReference type="Gene3D" id="1.10.510.10">
    <property type="entry name" value="Transferase(Phosphotransferase) domain 1"/>
    <property type="match status" value="1"/>
</dbReference>
<dbReference type="PROSITE" id="PS50026">
    <property type="entry name" value="EGF_3"/>
    <property type="match status" value="1"/>
</dbReference>
<dbReference type="PANTHER" id="PTHR27002">
    <property type="entry name" value="RECEPTOR-LIKE SERINE/THREONINE-PROTEIN KINASE SD1-8"/>
    <property type="match status" value="1"/>
</dbReference>
<dbReference type="InterPro" id="IPR000858">
    <property type="entry name" value="S_locus_glycoprot_dom"/>
</dbReference>
<feature type="region of interest" description="Disordered" evidence="13">
    <location>
        <begin position="474"/>
        <end position="513"/>
    </location>
</feature>
<dbReference type="AlphaFoldDB" id="A0A067KVG9"/>
<dbReference type="FunFam" id="1.10.510.10:FF:000060">
    <property type="entry name" value="G-type lectin S-receptor-like serine/threonine-protein kinase"/>
    <property type="match status" value="1"/>
</dbReference>
<keyword evidence="3" id="KW-0808">Transferase</keyword>
<dbReference type="PROSITE" id="PS00108">
    <property type="entry name" value="PROTEIN_KINASE_ST"/>
    <property type="match status" value="1"/>
</dbReference>
<dbReference type="GO" id="GO:0048544">
    <property type="term" value="P:recognition of pollen"/>
    <property type="evidence" value="ECO:0007669"/>
    <property type="project" value="InterPro"/>
</dbReference>
<keyword evidence="5" id="KW-0547">Nucleotide-binding</keyword>
<evidence type="ECO:0000256" key="4">
    <source>
        <dbReference type="ARBA" id="ARBA00022729"/>
    </source>
</evidence>
<keyword evidence="7" id="KW-0067">ATP-binding</keyword>
<dbReference type="Proteomes" id="UP000027138">
    <property type="component" value="Unassembled WGS sequence"/>
</dbReference>
<feature type="domain" description="Apple" evidence="17">
    <location>
        <begin position="155"/>
        <end position="235"/>
    </location>
</feature>
<dbReference type="InterPro" id="IPR008271">
    <property type="entry name" value="Ser/Thr_kinase_AS"/>
</dbReference>
<dbReference type="GO" id="GO:0005524">
    <property type="term" value="F:ATP binding"/>
    <property type="evidence" value="ECO:0007669"/>
    <property type="project" value="UniProtKB-KW"/>
</dbReference>
<comment type="catalytic activity">
    <reaction evidence="11">
        <text>L-seryl-[protein] + ATP = O-phospho-L-seryl-[protein] + ADP + H(+)</text>
        <dbReference type="Rhea" id="RHEA:17989"/>
        <dbReference type="Rhea" id="RHEA-COMP:9863"/>
        <dbReference type="Rhea" id="RHEA-COMP:11604"/>
        <dbReference type="ChEBI" id="CHEBI:15378"/>
        <dbReference type="ChEBI" id="CHEBI:29999"/>
        <dbReference type="ChEBI" id="CHEBI:30616"/>
        <dbReference type="ChEBI" id="CHEBI:83421"/>
        <dbReference type="ChEBI" id="CHEBI:456216"/>
        <dbReference type="EC" id="2.7.11.1"/>
    </reaction>
</comment>
<feature type="domain" description="Protein kinase" evidence="15">
    <location>
        <begin position="197"/>
        <end position="481"/>
    </location>
</feature>
<dbReference type="InterPro" id="IPR003609">
    <property type="entry name" value="Pan_app"/>
</dbReference>
<dbReference type="Pfam" id="PF00069">
    <property type="entry name" value="Pkinase"/>
    <property type="match status" value="1"/>
</dbReference>
<evidence type="ECO:0000256" key="13">
    <source>
        <dbReference type="SAM" id="MobiDB-lite"/>
    </source>
</evidence>
<keyword evidence="6" id="KW-0418">Kinase</keyword>
<organism evidence="18 19">
    <name type="scientific">Jatropha curcas</name>
    <name type="common">Barbados nut</name>
    <dbReference type="NCBI Taxonomy" id="180498"/>
    <lineage>
        <taxon>Eukaryota</taxon>
        <taxon>Viridiplantae</taxon>
        <taxon>Streptophyta</taxon>
        <taxon>Embryophyta</taxon>
        <taxon>Tracheophyta</taxon>
        <taxon>Spermatophyta</taxon>
        <taxon>Magnoliopsida</taxon>
        <taxon>eudicotyledons</taxon>
        <taxon>Gunneridae</taxon>
        <taxon>Pentapetalae</taxon>
        <taxon>rosids</taxon>
        <taxon>fabids</taxon>
        <taxon>Malpighiales</taxon>
        <taxon>Euphorbiaceae</taxon>
        <taxon>Crotonoideae</taxon>
        <taxon>Jatropheae</taxon>
        <taxon>Jatropha</taxon>
    </lineage>
</organism>
<evidence type="ECO:0000259" key="15">
    <source>
        <dbReference type="PROSITE" id="PS50011"/>
    </source>
</evidence>
<feature type="compositionally biased region" description="Polar residues" evidence="13">
    <location>
        <begin position="488"/>
        <end position="513"/>
    </location>
</feature>
<dbReference type="InterPro" id="IPR000719">
    <property type="entry name" value="Prot_kinase_dom"/>
</dbReference>
<dbReference type="PROSITE" id="PS50011">
    <property type="entry name" value="PROTEIN_KINASE_DOM"/>
    <property type="match status" value="1"/>
</dbReference>
<feature type="transmembrane region" description="Helical" evidence="14">
    <location>
        <begin position="253"/>
        <end position="275"/>
    </location>
</feature>
<dbReference type="Gene3D" id="3.50.4.10">
    <property type="entry name" value="Hepatocyte Growth Factor"/>
    <property type="match status" value="1"/>
</dbReference>
<dbReference type="PANTHER" id="PTHR27002:SF616">
    <property type="entry name" value="RECEPTOR-LIKE SERINE_THREONINE-PROTEIN KINASE"/>
    <property type="match status" value="1"/>
</dbReference>
<dbReference type="Pfam" id="PF11883">
    <property type="entry name" value="DUF3403"/>
    <property type="match status" value="1"/>
</dbReference>
<dbReference type="InterPro" id="IPR021820">
    <property type="entry name" value="S-locus_recpt_kinase_C"/>
</dbReference>
<evidence type="ECO:0000256" key="1">
    <source>
        <dbReference type="ARBA" id="ARBA00012513"/>
    </source>
</evidence>